<gene>
    <name evidence="1" type="ORF">SAMN04488029_0137</name>
</gene>
<evidence type="ECO:0000313" key="2">
    <source>
        <dbReference type="Proteomes" id="UP000192472"/>
    </source>
</evidence>
<evidence type="ECO:0000313" key="1">
    <source>
        <dbReference type="EMBL" id="SMD31799.1"/>
    </source>
</evidence>
<accession>A0A1W2G536</accession>
<dbReference type="AlphaFoldDB" id="A0A1W2G536"/>
<organism evidence="1 2">
    <name type="scientific">Reichenbachiella faecimaris</name>
    <dbReference type="NCBI Taxonomy" id="692418"/>
    <lineage>
        <taxon>Bacteria</taxon>
        <taxon>Pseudomonadati</taxon>
        <taxon>Bacteroidota</taxon>
        <taxon>Cytophagia</taxon>
        <taxon>Cytophagales</taxon>
        <taxon>Reichenbachiellaceae</taxon>
        <taxon>Reichenbachiella</taxon>
    </lineage>
</organism>
<sequence>MELEQFVKARTEPKSSKYRTVNLDEDLHLFLKRTANHYNIALADLTYNILAHWKRQYQSDINRDIMNQFRD</sequence>
<keyword evidence="2" id="KW-1185">Reference proteome</keyword>
<protein>
    <recommendedName>
        <fullName evidence="3">BrnA antitoxin of type II toxin-antitoxin system</fullName>
    </recommendedName>
</protein>
<dbReference type="EMBL" id="FWYF01000001">
    <property type="protein sequence ID" value="SMD31799.1"/>
    <property type="molecule type" value="Genomic_DNA"/>
</dbReference>
<name>A0A1W2G536_REIFA</name>
<evidence type="ECO:0008006" key="3">
    <source>
        <dbReference type="Google" id="ProtNLM"/>
    </source>
</evidence>
<dbReference type="STRING" id="692418.SAMN04488029_0137"/>
<dbReference type="Proteomes" id="UP000192472">
    <property type="component" value="Unassembled WGS sequence"/>
</dbReference>
<proteinExistence type="predicted"/>
<reference evidence="1 2" key="1">
    <citation type="submission" date="2017-04" db="EMBL/GenBank/DDBJ databases">
        <authorList>
            <person name="Afonso C.L."/>
            <person name="Miller P.J."/>
            <person name="Scott M.A."/>
            <person name="Spackman E."/>
            <person name="Goraichik I."/>
            <person name="Dimitrov K.M."/>
            <person name="Suarez D.L."/>
            <person name="Swayne D.E."/>
        </authorList>
    </citation>
    <scope>NUCLEOTIDE SEQUENCE [LARGE SCALE GENOMIC DNA]</scope>
    <source>
        <strain evidence="1 2">DSM 26133</strain>
    </source>
</reference>